<keyword evidence="6 7" id="KW-0472">Membrane</keyword>
<feature type="domain" description="MgtC/SapB/SrpB/YhiD N-terminal" evidence="8">
    <location>
        <begin position="10"/>
        <end position="147"/>
    </location>
</feature>
<evidence type="ECO:0000256" key="3">
    <source>
        <dbReference type="ARBA" id="ARBA00022475"/>
    </source>
</evidence>
<evidence type="ECO:0000256" key="1">
    <source>
        <dbReference type="ARBA" id="ARBA00004651"/>
    </source>
</evidence>
<feature type="transmembrane region" description="Helical" evidence="7">
    <location>
        <begin position="6"/>
        <end position="25"/>
    </location>
</feature>
<evidence type="ECO:0000259" key="8">
    <source>
        <dbReference type="Pfam" id="PF02308"/>
    </source>
</evidence>
<name>A0A1M5ZRQ7_9CLOT</name>
<evidence type="ECO:0000313" key="9">
    <source>
        <dbReference type="EMBL" id="SHI26872.1"/>
    </source>
</evidence>
<dbReference type="AlphaFoldDB" id="A0A1M5ZRQ7"/>
<evidence type="ECO:0000256" key="6">
    <source>
        <dbReference type="ARBA" id="ARBA00023136"/>
    </source>
</evidence>
<protein>
    <submittedName>
        <fullName evidence="9">Putative Mg2+ transporter-C (MgtC) family protein</fullName>
    </submittedName>
</protein>
<keyword evidence="4 7" id="KW-0812">Transmembrane</keyword>
<dbReference type="EMBL" id="FQXU01000010">
    <property type="protein sequence ID" value="SHI26872.1"/>
    <property type="molecule type" value="Genomic_DNA"/>
</dbReference>
<feature type="transmembrane region" description="Helical" evidence="7">
    <location>
        <begin position="78"/>
        <end position="96"/>
    </location>
</feature>
<accession>A0A1M5ZRQ7</accession>
<evidence type="ECO:0000256" key="4">
    <source>
        <dbReference type="ARBA" id="ARBA00022692"/>
    </source>
</evidence>
<comment type="subcellular location">
    <subcellularLocation>
        <location evidence="1">Cell membrane</location>
        <topology evidence="1">Multi-pass membrane protein</topology>
    </subcellularLocation>
</comment>
<dbReference type="InterPro" id="IPR003416">
    <property type="entry name" value="MgtC/SapB/SrpB/YhiD_fam"/>
</dbReference>
<proteinExistence type="inferred from homology"/>
<evidence type="ECO:0000256" key="5">
    <source>
        <dbReference type="ARBA" id="ARBA00022989"/>
    </source>
</evidence>
<sequence>MSTIEIILRLSLAILIGGAIGYERAFRNSPAGFRTHILVCVGAAIISLIQINMANEAIKMISDRPELAQVIKVDYGRLGAQVISGVGFLGAGTILHTKGSIKGLTTAATLWVVACVGLAIGMGYYEISIFSGVAIVLILVILKRFQNKFISQAGVTKIEIHFLDKKKLLQFLEEYFNYKNILIKNIEFSINEEEDTYFQNEKLHTCLYTIKLPKYMDGTRILNEIILNDNIIKASEIEE</sequence>
<organism evidence="9 10">
    <name type="scientific">Clostridium intestinale DSM 6191</name>
    <dbReference type="NCBI Taxonomy" id="1121320"/>
    <lineage>
        <taxon>Bacteria</taxon>
        <taxon>Bacillati</taxon>
        <taxon>Bacillota</taxon>
        <taxon>Clostridia</taxon>
        <taxon>Eubacteriales</taxon>
        <taxon>Clostridiaceae</taxon>
        <taxon>Clostridium</taxon>
    </lineage>
</organism>
<dbReference type="PRINTS" id="PR01837">
    <property type="entry name" value="MGTCSAPBPROT"/>
</dbReference>
<feature type="transmembrane region" description="Helical" evidence="7">
    <location>
        <begin position="127"/>
        <end position="145"/>
    </location>
</feature>
<keyword evidence="5 7" id="KW-1133">Transmembrane helix</keyword>
<dbReference type="RefSeq" id="WP_073021245.1">
    <property type="nucleotide sequence ID" value="NZ_FQXU01000010.1"/>
</dbReference>
<comment type="similarity">
    <text evidence="2">Belongs to the MgtC/SapB family.</text>
</comment>
<reference evidence="9 10" key="1">
    <citation type="submission" date="2016-11" db="EMBL/GenBank/DDBJ databases">
        <authorList>
            <person name="Jaros S."/>
            <person name="Januszkiewicz K."/>
            <person name="Wedrychowicz H."/>
        </authorList>
    </citation>
    <scope>NUCLEOTIDE SEQUENCE [LARGE SCALE GENOMIC DNA]</scope>
    <source>
        <strain evidence="9 10">DSM 6191</strain>
    </source>
</reference>
<gene>
    <name evidence="9" type="ORF">SAMN02745941_03307</name>
</gene>
<evidence type="ECO:0000256" key="7">
    <source>
        <dbReference type="SAM" id="Phobius"/>
    </source>
</evidence>
<dbReference type="Pfam" id="PF02308">
    <property type="entry name" value="MgtC"/>
    <property type="match status" value="1"/>
</dbReference>
<dbReference type="PANTHER" id="PTHR33778:SF1">
    <property type="entry name" value="MAGNESIUM TRANSPORTER YHID-RELATED"/>
    <property type="match status" value="1"/>
</dbReference>
<dbReference type="GO" id="GO:0005886">
    <property type="term" value="C:plasma membrane"/>
    <property type="evidence" value="ECO:0007669"/>
    <property type="project" value="UniProtKB-SubCell"/>
</dbReference>
<feature type="transmembrane region" description="Helical" evidence="7">
    <location>
        <begin position="37"/>
        <end position="58"/>
    </location>
</feature>
<dbReference type="PANTHER" id="PTHR33778">
    <property type="entry name" value="PROTEIN MGTC"/>
    <property type="match status" value="1"/>
</dbReference>
<dbReference type="Proteomes" id="UP000184241">
    <property type="component" value="Unassembled WGS sequence"/>
</dbReference>
<evidence type="ECO:0000256" key="2">
    <source>
        <dbReference type="ARBA" id="ARBA00009298"/>
    </source>
</evidence>
<dbReference type="InterPro" id="IPR049177">
    <property type="entry name" value="MgtC_SapB_SrpB_YhiD_N"/>
</dbReference>
<evidence type="ECO:0000313" key="10">
    <source>
        <dbReference type="Proteomes" id="UP000184241"/>
    </source>
</evidence>
<keyword evidence="3" id="KW-1003">Cell membrane</keyword>